<feature type="signal peptide" evidence="1">
    <location>
        <begin position="1"/>
        <end position="23"/>
    </location>
</feature>
<name>A0A9P1RAY7_PSEAI</name>
<evidence type="ECO:0000256" key="1">
    <source>
        <dbReference type="SAM" id="SignalP"/>
    </source>
</evidence>
<sequence length="600" mass="63078">MTRFKRAISKITLLAFLTSNLSACSSLPGVQGLTDSLSGILPNGHADKGSMTEADSQNASAAAAVFRSVQNGPETIGYTTTQFDQLQSRFREAKSRAASEGAALSRNSFLALSSSLTKLLQYVDRVEAAKGAVRSTPPQRSNAASYLVQPGQQLTLNMEGFCLHEELPAPLQGEKFRMEPISGYFKPEMLGTYHHLIQGHQKSGKSSLKDPQLQTLLWAMRGLKTGTADAQVLNALSPQQKAMVAQADPTGLALLQAQAQAKQSIKGALSNLSGAAGSALKQLNVPAISQLAPTAAPSASSLTTPSGMIRSPELLANPNQLNAAMDAWLGSQAHAPREAPSPYATEFTLLAPDVAARAVGTGPLQGRVEVLNLSGKAFNFQPSAYALNSRSATQGVAPGNWSSTGSTNQVKLQESSKDSSIRDMLINDIAELGTMKSLDALAPHGELGKLAGTMAKQLFSSGVVNTLLQSAPVVGNIINLGMLLTGKNLDGSDMSTTDYIMAGIGVVPVAGNISKILRPAGTKIFAKELAQIDAFYKNNEGVLAAADILTTDTAEYAMDQIPMPDWLSSSSSTAAQQVLRDAQLMMPKTSNYMAQSGIAL</sequence>
<dbReference type="EMBL" id="CVVU01000274">
    <property type="protein sequence ID" value="CRQ11433.1"/>
    <property type="molecule type" value="Genomic_DNA"/>
</dbReference>
<reference evidence="3" key="1">
    <citation type="submission" date="2015-06" db="EMBL/GenBank/DDBJ databases">
        <authorList>
            <person name="Radhakrishnan Rajesh"/>
            <person name="Underwood Anthony"/>
            <person name="Al-Shahib Ali"/>
        </authorList>
    </citation>
    <scope>NUCLEOTIDE SEQUENCE [LARGE SCALE GENOMIC DNA]</scope>
    <source>
        <strain evidence="3">P19_London_7_VIM_2_05_10</strain>
    </source>
</reference>
<comment type="caution">
    <text evidence="2">The sequence shown here is derived from an EMBL/GenBank/DDBJ whole genome shotgun (WGS) entry which is preliminary data.</text>
</comment>
<dbReference type="Proteomes" id="UP000045039">
    <property type="component" value="Unassembled WGS sequence"/>
</dbReference>
<dbReference type="RefSeq" id="WP_003149266.1">
    <property type="nucleotide sequence ID" value="NZ_CAADND010000076.1"/>
</dbReference>
<organism evidence="2 3">
    <name type="scientific">Pseudomonas aeruginosa</name>
    <dbReference type="NCBI Taxonomy" id="287"/>
    <lineage>
        <taxon>Bacteria</taxon>
        <taxon>Pseudomonadati</taxon>
        <taxon>Pseudomonadota</taxon>
        <taxon>Gammaproteobacteria</taxon>
        <taxon>Pseudomonadales</taxon>
        <taxon>Pseudomonadaceae</taxon>
        <taxon>Pseudomonas</taxon>
    </lineage>
</organism>
<accession>A0A9P1RAY7</accession>
<dbReference type="AlphaFoldDB" id="A0A9P1RAY7"/>
<evidence type="ECO:0000313" key="3">
    <source>
        <dbReference type="Proteomes" id="UP000045039"/>
    </source>
</evidence>
<gene>
    <name evidence="2" type="ORF">PAERUG_P19_London_7_VIM_2_05_10_06796</name>
</gene>
<keyword evidence="1" id="KW-0732">Signal</keyword>
<feature type="chain" id="PRO_5040279514" evidence="1">
    <location>
        <begin position="24"/>
        <end position="600"/>
    </location>
</feature>
<proteinExistence type="predicted"/>
<protein>
    <submittedName>
        <fullName evidence="2">Uncharacterized protein</fullName>
    </submittedName>
</protein>
<evidence type="ECO:0000313" key="2">
    <source>
        <dbReference type="EMBL" id="CRQ11433.1"/>
    </source>
</evidence>